<keyword evidence="2" id="KW-0408">Iron</keyword>
<dbReference type="InterPro" id="IPR017896">
    <property type="entry name" value="4Fe4S_Fe-S-bd"/>
</dbReference>
<evidence type="ECO:0000259" key="4">
    <source>
        <dbReference type="PROSITE" id="PS51379"/>
    </source>
</evidence>
<reference evidence="5 6" key="1">
    <citation type="submission" date="2021-06" db="EMBL/GenBank/DDBJ databases">
        <authorList>
            <person name="Sun Q."/>
            <person name="Li D."/>
        </authorList>
    </citation>
    <scope>NUCLEOTIDE SEQUENCE [LARGE SCALE GENOMIC DNA]</scope>
    <source>
        <strain evidence="5 6">MSJ-40</strain>
    </source>
</reference>
<evidence type="ECO:0000256" key="3">
    <source>
        <dbReference type="ARBA" id="ARBA00023014"/>
    </source>
</evidence>
<dbReference type="PROSITE" id="PS00198">
    <property type="entry name" value="4FE4S_FER_1"/>
    <property type="match status" value="1"/>
</dbReference>
<evidence type="ECO:0000256" key="2">
    <source>
        <dbReference type="ARBA" id="ARBA00023004"/>
    </source>
</evidence>
<evidence type="ECO:0000313" key="5">
    <source>
        <dbReference type="EMBL" id="MBU5438602.1"/>
    </source>
</evidence>
<keyword evidence="1" id="KW-0479">Metal-binding</keyword>
<name>A0ABS6E6S2_9FIRM</name>
<dbReference type="PANTHER" id="PTHR43312:SF2">
    <property type="entry name" value="OXIDOREDUCTASE"/>
    <property type="match status" value="1"/>
</dbReference>
<dbReference type="InterPro" id="IPR023210">
    <property type="entry name" value="NADP_OxRdtase_dom"/>
</dbReference>
<dbReference type="Proteomes" id="UP000749471">
    <property type="component" value="Unassembled WGS sequence"/>
</dbReference>
<dbReference type="CDD" id="cd19096">
    <property type="entry name" value="AKR_Fe-S_oxidoreductase"/>
    <property type="match status" value="1"/>
</dbReference>
<dbReference type="RefSeq" id="WP_216519838.1">
    <property type="nucleotide sequence ID" value="NZ_JAHLPM010000009.1"/>
</dbReference>
<dbReference type="Pfam" id="PF13187">
    <property type="entry name" value="Fer4_9"/>
    <property type="match status" value="1"/>
</dbReference>
<dbReference type="EMBL" id="JAHLPM010000009">
    <property type="protein sequence ID" value="MBU5438602.1"/>
    <property type="molecule type" value="Genomic_DNA"/>
</dbReference>
<dbReference type="PROSITE" id="PS51379">
    <property type="entry name" value="4FE4S_FER_2"/>
    <property type="match status" value="1"/>
</dbReference>
<protein>
    <submittedName>
        <fullName evidence="5">Aldo/keto reductase</fullName>
    </submittedName>
</protein>
<evidence type="ECO:0000313" key="6">
    <source>
        <dbReference type="Proteomes" id="UP000749471"/>
    </source>
</evidence>
<dbReference type="PANTHER" id="PTHR43312">
    <property type="entry name" value="D-THREO-ALDOSE 1-DEHYDROGENASE"/>
    <property type="match status" value="1"/>
</dbReference>
<proteinExistence type="predicted"/>
<comment type="caution">
    <text evidence="5">The sequence shown here is derived from an EMBL/GenBank/DDBJ whole genome shotgun (WGS) entry which is preliminary data.</text>
</comment>
<accession>A0ABS6E6S2</accession>
<dbReference type="Pfam" id="PF00248">
    <property type="entry name" value="Aldo_ket_red"/>
    <property type="match status" value="1"/>
</dbReference>
<evidence type="ECO:0000256" key="1">
    <source>
        <dbReference type="ARBA" id="ARBA00022723"/>
    </source>
</evidence>
<keyword evidence="3" id="KW-0411">Iron-sulfur</keyword>
<gene>
    <name evidence="5" type="ORF">KQI42_11305</name>
</gene>
<feature type="domain" description="4Fe-4S ferredoxin-type" evidence="4">
    <location>
        <begin position="339"/>
        <end position="367"/>
    </location>
</feature>
<keyword evidence="6" id="KW-1185">Reference proteome</keyword>
<sequence>MQYRYFTRDNLKVSQLGFGCMRFPILNKDSGQIDEVKATEMLHYAIDNGVNYIDTAYPYHKGNSEVFVGNALKDGYREKIYLATKLPVWLTNSYEDFEKYLDEQLERLQTEYIDFYLLHTLSKKTWNKIKDLNVLHFLDEAKRKGKIKYAGFSFHDKVEVFKEIIDSYSWDFCQIQLNYMDRQYQAGLEGLKYAKEKSISVAIMEPIKGGKLSNPSKEIEEIWNRNDIKRTPSEWALRWLFNQEEISVVLSGMSTLDHVKENIKTASEGLSNSLTQKELSLIDEVTKVYTESIKVGCTACEYCLPCPQNVVIPDVFEYYNNLYVYGTEKESKNAYNRLIELEKDSSRCIECGACEETCPQHINIREQLKKADIVLRAK</sequence>
<dbReference type="InterPro" id="IPR053135">
    <property type="entry name" value="AKR2_Oxidoreductase"/>
</dbReference>
<dbReference type="InterPro" id="IPR017900">
    <property type="entry name" value="4Fe4S_Fe_S_CS"/>
</dbReference>
<organism evidence="5 6">
    <name type="scientific">Tissierella simiarum</name>
    <dbReference type="NCBI Taxonomy" id="2841534"/>
    <lineage>
        <taxon>Bacteria</taxon>
        <taxon>Bacillati</taxon>
        <taxon>Bacillota</taxon>
        <taxon>Tissierellia</taxon>
        <taxon>Tissierellales</taxon>
        <taxon>Tissierellaceae</taxon>
        <taxon>Tissierella</taxon>
    </lineage>
</organism>